<evidence type="ECO:0000313" key="2">
    <source>
        <dbReference type="Proteomes" id="UP000010716"/>
    </source>
</evidence>
<comment type="caution">
    <text evidence="1">The sequence shown here is derived from an EMBL/GenBank/DDBJ whole genome shotgun (WGS) entry which is preliminary data.</text>
</comment>
<dbReference type="EMBL" id="AFCE01000156">
    <property type="protein sequence ID" value="EGL82081.1"/>
    <property type="molecule type" value="Genomic_DNA"/>
</dbReference>
<sequence length="60" mass="7152">MMGYTYVVKCEACGDWRLLPQEMVRSLAYSRAIKCNKCYTWGEVPQWLKDAVRREMQCKK</sequence>
<evidence type="ECO:0000313" key="1">
    <source>
        <dbReference type="EMBL" id="EGL82081.1"/>
    </source>
</evidence>
<accession>F5L9D9</accession>
<name>F5L9D9_CALTT</name>
<proteinExistence type="predicted"/>
<gene>
    <name evidence="1" type="ORF">CathTA2_2444</name>
</gene>
<dbReference type="AlphaFoldDB" id="F5L9D9"/>
<reference evidence="1 2" key="1">
    <citation type="journal article" date="2011" name="J. Bacteriol.">
        <title>Draft genome sequence of the thermoalkaliphilic Caldalkalibacillus thermarum strain TA2.A1.</title>
        <authorList>
            <person name="Kalamorz F."/>
            <person name="Keis S."/>
            <person name="McMillan D.G."/>
            <person name="Olsson K."/>
            <person name="Stanton J.A."/>
            <person name="Stockwell P."/>
            <person name="Black M.A."/>
            <person name="Klingeman D.M."/>
            <person name="Land M.L."/>
            <person name="Han C.S."/>
            <person name="Martin S.L."/>
            <person name="Becher S.A."/>
            <person name="Peddie C.J."/>
            <person name="Morgan H.W."/>
            <person name="Matthies D."/>
            <person name="Preiss L."/>
            <person name="Meier T."/>
            <person name="Brown S.D."/>
            <person name="Cook G.M."/>
        </authorList>
    </citation>
    <scope>NUCLEOTIDE SEQUENCE [LARGE SCALE GENOMIC DNA]</scope>
    <source>
        <strain evidence="1 2">TA2.A1</strain>
    </source>
</reference>
<dbReference type="Proteomes" id="UP000010716">
    <property type="component" value="Unassembled WGS sequence"/>
</dbReference>
<protein>
    <submittedName>
        <fullName evidence="1">Uncharacterized protein</fullName>
    </submittedName>
</protein>
<organism evidence="1 2">
    <name type="scientific">Caldalkalibacillus thermarum (strain TA2.A1)</name>
    <dbReference type="NCBI Taxonomy" id="986075"/>
    <lineage>
        <taxon>Bacteria</taxon>
        <taxon>Bacillati</taxon>
        <taxon>Bacillota</taxon>
        <taxon>Bacilli</taxon>
        <taxon>Bacillales</taxon>
        <taxon>Bacillaceae</taxon>
        <taxon>Caldalkalibacillus</taxon>
    </lineage>
</organism>